<gene>
    <name evidence="1" type="ORF">DOQ08_02108</name>
</gene>
<comment type="caution">
    <text evidence="1">The sequence shown here is derived from an EMBL/GenBank/DDBJ whole genome shotgun (WGS) entry which is preliminary data.</text>
</comment>
<reference evidence="1 2" key="1">
    <citation type="submission" date="2018-08" db="EMBL/GenBank/DDBJ databases">
        <title>Whole Genome Sequence of the Moderate Halophilic Marine Bacterium Marinobacter litoralis Sw-45.</title>
        <authorList>
            <person name="Musa H."/>
        </authorList>
    </citation>
    <scope>NUCLEOTIDE SEQUENCE [LARGE SCALE GENOMIC DNA]</scope>
    <source>
        <strain evidence="1 2">Sw-45</strain>
    </source>
</reference>
<sequence length="143" mass="15977">MLYPRRVGLNVWLIAAHKEGQDLEEALRMNALGHNLTVLASEAEFDACAAGLEADSESFPHLVMYLISENTANAEEWVLTMKASGKFRHVPLIVFFVDPPKFDLTGLYAQGVASVIRVPVRFQGLVEVMRVIEAYWFKVALTP</sequence>
<dbReference type="RefSeq" id="WP_114334883.1">
    <property type="nucleotide sequence ID" value="NZ_QMDL01000003.1"/>
</dbReference>
<organism evidence="1 2">
    <name type="scientific">Marinobacter litoralis</name>
    <dbReference type="NCBI Taxonomy" id="187981"/>
    <lineage>
        <taxon>Bacteria</taxon>
        <taxon>Pseudomonadati</taxon>
        <taxon>Pseudomonadota</taxon>
        <taxon>Gammaproteobacteria</taxon>
        <taxon>Pseudomonadales</taxon>
        <taxon>Marinobacteraceae</taxon>
        <taxon>Marinobacter</taxon>
    </lineage>
</organism>
<protein>
    <recommendedName>
        <fullName evidence="3">Response regulatory domain-containing protein</fullName>
    </recommendedName>
</protein>
<evidence type="ECO:0000313" key="1">
    <source>
        <dbReference type="EMBL" id="RMJ02645.1"/>
    </source>
</evidence>
<keyword evidence="2" id="KW-1185">Reference proteome</keyword>
<dbReference type="AlphaFoldDB" id="A0A3M2RCB0"/>
<evidence type="ECO:0000313" key="2">
    <source>
        <dbReference type="Proteomes" id="UP000265903"/>
    </source>
</evidence>
<dbReference type="OrthoDB" id="6366070at2"/>
<proteinExistence type="predicted"/>
<dbReference type="Proteomes" id="UP000265903">
    <property type="component" value="Unassembled WGS sequence"/>
</dbReference>
<dbReference type="EMBL" id="QMDL01000003">
    <property type="protein sequence ID" value="RMJ02645.1"/>
    <property type="molecule type" value="Genomic_DNA"/>
</dbReference>
<accession>A0A3M2RCB0</accession>
<evidence type="ECO:0008006" key="3">
    <source>
        <dbReference type="Google" id="ProtNLM"/>
    </source>
</evidence>
<name>A0A3M2RCB0_9GAMM</name>